<gene>
    <name evidence="2" type="ORF">ELLFYP34_03871</name>
</gene>
<dbReference type="CDD" id="cd10446">
    <property type="entry name" value="GIY-YIG_unchar_1"/>
    <property type="match status" value="1"/>
</dbReference>
<proteinExistence type="predicted"/>
<dbReference type="EMBL" id="CACRTR010000016">
    <property type="protein sequence ID" value="VYU62710.1"/>
    <property type="molecule type" value="Genomic_DNA"/>
</dbReference>
<organism evidence="2">
    <name type="scientific">Eubacterium limosum</name>
    <dbReference type="NCBI Taxonomy" id="1736"/>
    <lineage>
        <taxon>Bacteria</taxon>
        <taxon>Bacillati</taxon>
        <taxon>Bacillota</taxon>
        <taxon>Clostridia</taxon>
        <taxon>Eubacteriales</taxon>
        <taxon>Eubacteriaceae</taxon>
        <taxon>Eubacterium</taxon>
    </lineage>
</organism>
<dbReference type="SMART" id="SM00465">
    <property type="entry name" value="GIYc"/>
    <property type="match status" value="1"/>
</dbReference>
<protein>
    <recommendedName>
        <fullName evidence="1">GIY-YIG domain-containing protein</fullName>
    </recommendedName>
</protein>
<evidence type="ECO:0000313" key="2">
    <source>
        <dbReference type="EMBL" id="VYU62710.1"/>
    </source>
</evidence>
<dbReference type="Pfam" id="PF01541">
    <property type="entry name" value="GIY-YIG"/>
    <property type="match status" value="1"/>
</dbReference>
<sequence>MAPDTKLGHFPGYQNVSLKHKDMQRIINSDEPSWKQALSNVKGGYVVTDTNNGSLYIGSASGSVDGIWQRWSGYADIGNLTGGNKEFAEIMKNKREDYLINNFQYSILEIFDTKTKIETIIERENYWKNVLDTKKHGMNHN</sequence>
<dbReference type="InterPro" id="IPR000305">
    <property type="entry name" value="GIY-YIG_endonuc"/>
</dbReference>
<reference evidence="2" key="1">
    <citation type="submission" date="2019-11" db="EMBL/GenBank/DDBJ databases">
        <authorList>
            <person name="Feng L."/>
        </authorList>
    </citation>
    <scope>NUCLEOTIDE SEQUENCE</scope>
    <source>
        <strain evidence="2">ElimosumLFYP34</strain>
    </source>
</reference>
<name>A0A6N3GET9_EUBLI</name>
<feature type="domain" description="GIY-YIG" evidence="1">
    <location>
        <begin position="41"/>
        <end position="141"/>
    </location>
</feature>
<dbReference type="InterPro" id="IPR035901">
    <property type="entry name" value="GIY-YIG_endonuc_sf"/>
</dbReference>
<dbReference type="SUPFAM" id="SSF82771">
    <property type="entry name" value="GIY-YIG endonuclease"/>
    <property type="match status" value="1"/>
</dbReference>
<evidence type="ECO:0000259" key="1">
    <source>
        <dbReference type="SMART" id="SM00465"/>
    </source>
</evidence>
<accession>A0A6N3GET9</accession>
<dbReference type="AlphaFoldDB" id="A0A6N3GET9"/>
<dbReference type="Gene3D" id="3.40.1440.10">
    <property type="entry name" value="GIY-YIG endonuclease"/>
    <property type="match status" value="1"/>
</dbReference>